<proteinExistence type="predicted"/>
<sequence length="223" mass="25610">MLNGAGRRLAGGFALRKKIRSLADTGRRREEARQRRFRVSRESLVEKYISFLNVSNKSRNMKILEAGLLLHPLLPLEKSNVASQSLKKIIRGISDSPIDTGRNSESMQVLRSTVMSLACRITPGLSFDICHWADDSPFNLNFYQMLSDVLFDNERSVVEEIDYILELIKNIWVVFGLNQIIHNLLFLWFLFRCFLTVGQTNYDFPFAADNQLMEVANDTKTTK</sequence>
<reference evidence="1 2" key="1">
    <citation type="journal article" date="2022" name="Nat. Plants">
        <title>Genomes of leafy and leafless Platanthera orchids illuminate the evolution of mycoheterotrophy.</title>
        <authorList>
            <person name="Li M.H."/>
            <person name="Liu K.W."/>
            <person name="Li Z."/>
            <person name="Lu H.C."/>
            <person name="Ye Q.L."/>
            <person name="Zhang D."/>
            <person name="Wang J.Y."/>
            <person name="Li Y.F."/>
            <person name="Zhong Z.M."/>
            <person name="Liu X."/>
            <person name="Yu X."/>
            <person name="Liu D.K."/>
            <person name="Tu X.D."/>
            <person name="Liu B."/>
            <person name="Hao Y."/>
            <person name="Liao X.Y."/>
            <person name="Jiang Y.T."/>
            <person name="Sun W.H."/>
            <person name="Chen J."/>
            <person name="Chen Y.Q."/>
            <person name="Ai Y."/>
            <person name="Zhai J.W."/>
            <person name="Wu S.S."/>
            <person name="Zhou Z."/>
            <person name="Hsiao Y.Y."/>
            <person name="Wu W.L."/>
            <person name="Chen Y.Y."/>
            <person name="Lin Y.F."/>
            <person name="Hsu J.L."/>
            <person name="Li C.Y."/>
            <person name="Wang Z.W."/>
            <person name="Zhao X."/>
            <person name="Zhong W.Y."/>
            <person name="Ma X.K."/>
            <person name="Ma L."/>
            <person name="Huang J."/>
            <person name="Chen G.Z."/>
            <person name="Huang M.Z."/>
            <person name="Huang L."/>
            <person name="Peng D.H."/>
            <person name="Luo Y.B."/>
            <person name="Zou S.Q."/>
            <person name="Chen S.P."/>
            <person name="Lan S."/>
            <person name="Tsai W.C."/>
            <person name="Van de Peer Y."/>
            <person name="Liu Z.J."/>
        </authorList>
    </citation>
    <scope>NUCLEOTIDE SEQUENCE [LARGE SCALE GENOMIC DNA]</scope>
    <source>
        <strain evidence="1">Lor288</strain>
    </source>
</reference>
<dbReference type="Proteomes" id="UP001412067">
    <property type="component" value="Unassembled WGS sequence"/>
</dbReference>
<gene>
    <name evidence="1" type="ORF">KSP40_PGU012560</name>
</gene>
<keyword evidence="2" id="KW-1185">Reference proteome</keyword>
<dbReference type="PANTHER" id="PTHR31280">
    <property type="entry name" value="PROTEIN UNC-13 HOMOLOG"/>
    <property type="match status" value="1"/>
</dbReference>
<accession>A0ABR2LT14</accession>
<evidence type="ECO:0000313" key="1">
    <source>
        <dbReference type="EMBL" id="KAK8948006.1"/>
    </source>
</evidence>
<dbReference type="InterPro" id="IPR008528">
    <property type="entry name" value="unc-13_homologue"/>
</dbReference>
<comment type="caution">
    <text evidence="1">The sequence shown here is derived from an EMBL/GenBank/DDBJ whole genome shotgun (WGS) entry which is preliminary data.</text>
</comment>
<dbReference type="PANTHER" id="PTHR31280:SF4">
    <property type="entry name" value="ELONGATION FACTOR TS (DUF810)"/>
    <property type="match status" value="1"/>
</dbReference>
<protein>
    <submittedName>
        <fullName evidence="1">Uncharacterized protein</fullName>
    </submittedName>
</protein>
<dbReference type="EMBL" id="JBBWWR010000016">
    <property type="protein sequence ID" value="KAK8948006.1"/>
    <property type="molecule type" value="Genomic_DNA"/>
</dbReference>
<evidence type="ECO:0000313" key="2">
    <source>
        <dbReference type="Proteomes" id="UP001412067"/>
    </source>
</evidence>
<name>A0ABR2LT14_9ASPA</name>
<organism evidence="1 2">
    <name type="scientific">Platanthera guangdongensis</name>
    <dbReference type="NCBI Taxonomy" id="2320717"/>
    <lineage>
        <taxon>Eukaryota</taxon>
        <taxon>Viridiplantae</taxon>
        <taxon>Streptophyta</taxon>
        <taxon>Embryophyta</taxon>
        <taxon>Tracheophyta</taxon>
        <taxon>Spermatophyta</taxon>
        <taxon>Magnoliopsida</taxon>
        <taxon>Liliopsida</taxon>
        <taxon>Asparagales</taxon>
        <taxon>Orchidaceae</taxon>
        <taxon>Orchidoideae</taxon>
        <taxon>Orchideae</taxon>
        <taxon>Orchidinae</taxon>
        <taxon>Platanthera</taxon>
    </lineage>
</organism>